<feature type="non-terminal residue" evidence="1">
    <location>
        <position position="1"/>
    </location>
</feature>
<dbReference type="AlphaFoldDB" id="A0A660A726"/>
<organism evidence="1 2">
    <name type="scientific">Streptococcus pyogenes</name>
    <dbReference type="NCBI Taxonomy" id="1314"/>
    <lineage>
        <taxon>Bacteria</taxon>
        <taxon>Bacillati</taxon>
        <taxon>Bacillota</taxon>
        <taxon>Bacilli</taxon>
        <taxon>Lactobacillales</taxon>
        <taxon>Streptococcaceae</taxon>
        <taxon>Streptococcus</taxon>
    </lineage>
</organism>
<dbReference type="EMBL" id="VCID01000424">
    <property type="protein sequence ID" value="TNY48373.1"/>
    <property type="molecule type" value="Genomic_DNA"/>
</dbReference>
<gene>
    <name evidence="1" type="ORF">FGO82_01980</name>
</gene>
<dbReference type="Proteomes" id="UP000316580">
    <property type="component" value="Unassembled WGS sequence"/>
</dbReference>
<evidence type="ECO:0000313" key="2">
    <source>
        <dbReference type="Proteomes" id="UP000316580"/>
    </source>
</evidence>
<accession>A0A660A726</accession>
<proteinExistence type="predicted"/>
<reference evidence="1 2" key="1">
    <citation type="submission" date="2019-05" db="EMBL/GenBank/DDBJ databases">
        <title>Novel genomic isolates of S.pyogenes and S.dysgalactiae subsp. equisimilis associated to necrotising fasciitis (NSTI).</title>
        <authorList>
            <person name="Barrantes I."/>
        </authorList>
    </citation>
    <scope>NUCLEOTIDE SEQUENCE [LARGE SCALE GENOMIC DNA]</scope>
    <source>
        <strain evidence="1 2">SPY6028</strain>
    </source>
</reference>
<sequence length="33" mass="3719">SPDRLKKISKATQIALSRQDWYAIYRSAGNALP</sequence>
<evidence type="ECO:0000313" key="1">
    <source>
        <dbReference type="EMBL" id="TNY48373.1"/>
    </source>
</evidence>
<name>A0A660A726_STRPY</name>
<comment type="caution">
    <text evidence="1">The sequence shown here is derived from an EMBL/GenBank/DDBJ whole genome shotgun (WGS) entry which is preliminary data.</text>
</comment>
<protein>
    <submittedName>
        <fullName evidence="1">Aldo/keto reductase family oxidoreductase</fullName>
    </submittedName>
</protein>